<feature type="chain" id="PRO_5042263348" description="chitinase" evidence="11">
    <location>
        <begin position="23"/>
        <end position="485"/>
    </location>
</feature>
<dbReference type="Proteomes" id="UP001295794">
    <property type="component" value="Unassembled WGS sequence"/>
</dbReference>
<keyword evidence="11" id="KW-0732">Signal</keyword>
<evidence type="ECO:0000256" key="10">
    <source>
        <dbReference type="SAM" id="MobiDB-lite"/>
    </source>
</evidence>
<evidence type="ECO:0000259" key="12">
    <source>
        <dbReference type="PROSITE" id="PS51910"/>
    </source>
</evidence>
<evidence type="ECO:0000313" key="13">
    <source>
        <dbReference type="EMBL" id="CAK5274849.1"/>
    </source>
</evidence>
<dbReference type="PROSITE" id="PS01095">
    <property type="entry name" value="GH18_1"/>
    <property type="match status" value="1"/>
</dbReference>
<evidence type="ECO:0000256" key="6">
    <source>
        <dbReference type="ARBA" id="ARBA00023295"/>
    </source>
</evidence>
<dbReference type="GO" id="GO:0006032">
    <property type="term" value="P:chitin catabolic process"/>
    <property type="evidence" value="ECO:0007669"/>
    <property type="project" value="UniProtKB-KW"/>
</dbReference>
<keyword evidence="6 8" id="KW-0326">Glycosidase</keyword>
<keyword evidence="3 8" id="KW-0378">Hydrolase</keyword>
<evidence type="ECO:0000256" key="1">
    <source>
        <dbReference type="ARBA" id="ARBA00000822"/>
    </source>
</evidence>
<evidence type="ECO:0000256" key="5">
    <source>
        <dbReference type="ARBA" id="ARBA00023277"/>
    </source>
</evidence>
<keyword evidence="4" id="KW-0146">Chitin degradation</keyword>
<gene>
    <name evidence="13" type="ORF">MYCIT1_LOCUS22204</name>
</gene>
<protein>
    <recommendedName>
        <fullName evidence="2">chitinase</fullName>
        <ecNumber evidence="2">3.2.1.14</ecNumber>
    </recommendedName>
</protein>
<dbReference type="InterPro" id="IPR001579">
    <property type="entry name" value="Glyco_hydro_18_chit_AS"/>
</dbReference>
<evidence type="ECO:0000256" key="2">
    <source>
        <dbReference type="ARBA" id="ARBA00012729"/>
    </source>
</evidence>
<feature type="region of interest" description="Disordered" evidence="10">
    <location>
        <begin position="344"/>
        <end position="395"/>
    </location>
</feature>
<dbReference type="EMBL" id="CAVNYO010000403">
    <property type="protein sequence ID" value="CAK5274849.1"/>
    <property type="molecule type" value="Genomic_DNA"/>
</dbReference>
<dbReference type="GO" id="GO:0005576">
    <property type="term" value="C:extracellular region"/>
    <property type="evidence" value="ECO:0007669"/>
    <property type="project" value="InterPro"/>
</dbReference>
<evidence type="ECO:0000313" key="14">
    <source>
        <dbReference type="Proteomes" id="UP001295794"/>
    </source>
</evidence>
<accession>A0AAD2HHA5</accession>
<comment type="similarity">
    <text evidence="9">Belongs to the glycosyl hydrolase 18 family.</text>
</comment>
<dbReference type="EC" id="3.2.1.14" evidence="2"/>
<reference evidence="13" key="1">
    <citation type="submission" date="2023-11" db="EMBL/GenBank/DDBJ databases">
        <authorList>
            <person name="De Vega J J."/>
            <person name="De Vega J J."/>
        </authorList>
    </citation>
    <scope>NUCLEOTIDE SEQUENCE</scope>
</reference>
<dbReference type="InterPro" id="IPR050542">
    <property type="entry name" value="Glycosyl_Hydrlase18_Chitinase"/>
</dbReference>
<dbReference type="GO" id="GO:0030246">
    <property type="term" value="F:carbohydrate binding"/>
    <property type="evidence" value="ECO:0007669"/>
    <property type="project" value="InterPro"/>
</dbReference>
<feature type="signal peptide" evidence="11">
    <location>
        <begin position="1"/>
        <end position="22"/>
    </location>
</feature>
<evidence type="ECO:0000256" key="3">
    <source>
        <dbReference type="ARBA" id="ARBA00022801"/>
    </source>
</evidence>
<organism evidence="13 14">
    <name type="scientific">Mycena citricolor</name>
    <dbReference type="NCBI Taxonomy" id="2018698"/>
    <lineage>
        <taxon>Eukaryota</taxon>
        <taxon>Fungi</taxon>
        <taxon>Dikarya</taxon>
        <taxon>Basidiomycota</taxon>
        <taxon>Agaricomycotina</taxon>
        <taxon>Agaricomycetes</taxon>
        <taxon>Agaricomycetidae</taxon>
        <taxon>Agaricales</taxon>
        <taxon>Marasmiineae</taxon>
        <taxon>Mycenaceae</taxon>
        <taxon>Mycena</taxon>
    </lineage>
</organism>
<dbReference type="CDD" id="cd12215">
    <property type="entry name" value="ChiC_BD"/>
    <property type="match status" value="1"/>
</dbReference>
<comment type="catalytic activity">
    <reaction evidence="1">
        <text>Random endo-hydrolysis of N-acetyl-beta-D-glucosaminide (1-&gt;4)-beta-linkages in chitin and chitodextrins.</text>
        <dbReference type="EC" id="3.2.1.14"/>
    </reaction>
</comment>
<dbReference type="GO" id="GO:0000272">
    <property type="term" value="P:polysaccharide catabolic process"/>
    <property type="evidence" value="ECO:0007669"/>
    <property type="project" value="UniProtKB-KW"/>
</dbReference>
<feature type="domain" description="GH18" evidence="12">
    <location>
        <begin position="52"/>
        <end position="343"/>
    </location>
</feature>
<dbReference type="InterPro" id="IPR003610">
    <property type="entry name" value="CBM5/12"/>
</dbReference>
<evidence type="ECO:0000256" key="8">
    <source>
        <dbReference type="RuleBase" id="RU000489"/>
    </source>
</evidence>
<dbReference type="AlphaFoldDB" id="A0AAD2HHA5"/>
<dbReference type="Gene3D" id="2.10.10.20">
    <property type="entry name" value="Carbohydrate-binding module superfamily 5/12"/>
    <property type="match status" value="1"/>
</dbReference>
<keyword evidence="7" id="KW-0624">Polysaccharide degradation</keyword>
<proteinExistence type="inferred from homology"/>
<sequence>MSAAAAAASVLSILAFSASAAGFDISRNDNLAVYWGASVHLHELRVSDDHRPNSYGVTNPGNPSQWQQTISSYCQDDVIDIIPIAFLDVFVSTGGLPDLNLANICSATGGTFAGTGLADCQFLAAGIEACQARGKIVTLSLGGASGAASFSSDAQGTAFANTIWDLFLGGSSSTRPFGTAVLDGVDLDIEGGGPTGFAAFVNQIRALAQGASKRYYVTAAPQCPYPDAYIGGALNAASFDAVFVQFYNNYCELTAYPTQWDFGSWDTWAKTVSPNPDVKVFIGAPAAPRAANNGYVSAAALGSIALAVRQQYSSFGGVMLWDASQAYANGRFDAAVKSLIADTSGGGSGTTSSTTIHTTTTTSTATTTTISKPPTTTTTTTSRTTTTTTTTTTASATSGSCAGVAAWNAQSAYQGGSLVTSGGHLWQAKWWSEADVPGGAAGDWTDLGPCTNAAARMPATAVNAQATSAARAAETGRRHGREFKY</sequence>
<keyword evidence="14" id="KW-1185">Reference proteome</keyword>
<dbReference type="InterPro" id="IPR017853">
    <property type="entry name" value="GH"/>
</dbReference>
<dbReference type="Pfam" id="PF00704">
    <property type="entry name" value="Glyco_hydro_18"/>
    <property type="match status" value="1"/>
</dbReference>
<feature type="compositionally biased region" description="Low complexity" evidence="10">
    <location>
        <begin position="350"/>
        <end position="395"/>
    </location>
</feature>
<dbReference type="InterPro" id="IPR036573">
    <property type="entry name" value="CBM_sf_5/12"/>
</dbReference>
<evidence type="ECO:0000256" key="4">
    <source>
        <dbReference type="ARBA" id="ARBA00023024"/>
    </source>
</evidence>
<dbReference type="SUPFAM" id="SSF51055">
    <property type="entry name" value="Carbohydrate binding domain"/>
    <property type="match status" value="1"/>
</dbReference>
<dbReference type="PANTHER" id="PTHR45708">
    <property type="entry name" value="ENDOCHITINASE"/>
    <property type="match status" value="1"/>
</dbReference>
<dbReference type="GO" id="GO:0008843">
    <property type="term" value="F:endochitinase activity"/>
    <property type="evidence" value="ECO:0007669"/>
    <property type="project" value="UniProtKB-EC"/>
</dbReference>
<evidence type="ECO:0000256" key="7">
    <source>
        <dbReference type="ARBA" id="ARBA00023326"/>
    </source>
</evidence>
<dbReference type="SMART" id="SM00495">
    <property type="entry name" value="ChtBD3"/>
    <property type="match status" value="1"/>
</dbReference>
<dbReference type="Gene3D" id="3.20.20.80">
    <property type="entry name" value="Glycosidases"/>
    <property type="match status" value="1"/>
</dbReference>
<evidence type="ECO:0000256" key="11">
    <source>
        <dbReference type="SAM" id="SignalP"/>
    </source>
</evidence>
<evidence type="ECO:0000256" key="9">
    <source>
        <dbReference type="RuleBase" id="RU004453"/>
    </source>
</evidence>
<dbReference type="SUPFAM" id="SSF51445">
    <property type="entry name" value="(Trans)glycosidases"/>
    <property type="match status" value="1"/>
</dbReference>
<dbReference type="PROSITE" id="PS51910">
    <property type="entry name" value="GH18_2"/>
    <property type="match status" value="1"/>
</dbReference>
<keyword evidence="5" id="KW-0119">Carbohydrate metabolism</keyword>
<dbReference type="PANTHER" id="PTHR45708:SF49">
    <property type="entry name" value="ENDOCHITINASE"/>
    <property type="match status" value="1"/>
</dbReference>
<dbReference type="InterPro" id="IPR001223">
    <property type="entry name" value="Glyco_hydro18_cat"/>
</dbReference>
<name>A0AAD2HHA5_9AGAR</name>
<comment type="caution">
    <text evidence="13">The sequence shown here is derived from an EMBL/GenBank/DDBJ whole genome shotgun (WGS) entry which is preliminary data.</text>
</comment>